<name>A0A2S2PV49_SCHGA</name>
<proteinExistence type="predicted"/>
<dbReference type="EMBL" id="GGMR01020117">
    <property type="protein sequence ID" value="MBY32736.1"/>
    <property type="molecule type" value="Transcribed_RNA"/>
</dbReference>
<reference evidence="1" key="1">
    <citation type="submission" date="2018-04" db="EMBL/GenBank/DDBJ databases">
        <title>Transcriptome of Schizaphis graminum biotype I.</title>
        <authorList>
            <person name="Scully E.D."/>
            <person name="Geib S.M."/>
            <person name="Palmer N.A."/>
            <person name="Koch K."/>
            <person name="Bradshaw J."/>
            <person name="Heng-Moss T."/>
            <person name="Sarath G."/>
        </authorList>
    </citation>
    <scope>NUCLEOTIDE SEQUENCE</scope>
</reference>
<evidence type="ECO:0000313" key="1">
    <source>
        <dbReference type="EMBL" id="MBY32736.1"/>
    </source>
</evidence>
<protein>
    <submittedName>
        <fullName evidence="1">Uncharacterized protein</fullName>
    </submittedName>
</protein>
<dbReference type="AlphaFoldDB" id="A0A2S2PV49"/>
<organism evidence="1">
    <name type="scientific">Schizaphis graminum</name>
    <name type="common">Green bug aphid</name>
    <dbReference type="NCBI Taxonomy" id="13262"/>
    <lineage>
        <taxon>Eukaryota</taxon>
        <taxon>Metazoa</taxon>
        <taxon>Ecdysozoa</taxon>
        <taxon>Arthropoda</taxon>
        <taxon>Hexapoda</taxon>
        <taxon>Insecta</taxon>
        <taxon>Pterygota</taxon>
        <taxon>Neoptera</taxon>
        <taxon>Paraneoptera</taxon>
        <taxon>Hemiptera</taxon>
        <taxon>Sternorrhyncha</taxon>
        <taxon>Aphidomorpha</taxon>
        <taxon>Aphidoidea</taxon>
        <taxon>Aphididae</taxon>
        <taxon>Aphidini</taxon>
        <taxon>Schizaphis</taxon>
    </lineage>
</organism>
<accession>A0A2S2PV49</accession>
<gene>
    <name evidence="1" type="ORF">g.115527</name>
</gene>
<sequence length="119" mass="13096">MWTAARAGEYADQQHTNLDFSYNNNNINNNYIAVVRVYRDGRDRAAAAAPPFLPPTNQIIVHNMLLRCEITVVASLCTCGGRRVASRSRGPGLGAHANDTAYTARMVHAASTIIYYIIL</sequence>